<evidence type="ECO:0000313" key="2">
    <source>
        <dbReference type="EMBL" id="KAG7379553.1"/>
    </source>
</evidence>
<gene>
    <name evidence="2" type="ORF">PHYBOEH_011873</name>
</gene>
<sequence length="70" mass="7838">MQTAMAVAEQQMRPGLPLKTPPKIAELIEHCWNQDPSKRPEFSAIVQVLPYVKQALSKADFKNAGILYTV</sequence>
<dbReference type="EMBL" id="JAGDFL010000937">
    <property type="protein sequence ID" value="KAG7379553.1"/>
    <property type="molecule type" value="Genomic_DNA"/>
</dbReference>
<feature type="domain" description="Serine-threonine/tyrosine-protein kinase catalytic" evidence="1">
    <location>
        <begin position="4"/>
        <end position="49"/>
    </location>
</feature>
<protein>
    <recommendedName>
        <fullName evidence="1">Serine-threonine/tyrosine-protein kinase catalytic domain-containing protein</fullName>
    </recommendedName>
</protein>
<dbReference type="PANTHER" id="PTHR44329">
    <property type="entry name" value="SERINE/THREONINE-PROTEIN KINASE TNNI3K-RELATED"/>
    <property type="match status" value="1"/>
</dbReference>
<name>A0A8T1VHE3_9STRA</name>
<dbReference type="InterPro" id="IPR001245">
    <property type="entry name" value="Ser-Thr/Tyr_kinase_cat_dom"/>
</dbReference>
<dbReference type="OrthoDB" id="4062651at2759"/>
<evidence type="ECO:0000313" key="3">
    <source>
        <dbReference type="Proteomes" id="UP000693981"/>
    </source>
</evidence>
<dbReference type="InterPro" id="IPR051681">
    <property type="entry name" value="Ser/Thr_Kinases-Pseudokinases"/>
</dbReference>
<dbReference type="Pfam" id="PF07714">
    <property type="entry name" value="PK_Tyr_Ser-Thr"/>
    <property type="match status" value="1"/>
</dbReference>
<organism evidence="2 3">
    <name type="scientific">Phytophthora boehmeriae</name>
    <dbReference type="NCBI Taxonomy" id="109152"/>
    <lineage>
        <taxon>Eukaryota</taxon>
        <taxon>Sar</taxon>
        <taxon>Stramenopiles</taxon>
        <taxon>Oomycota</taxon>
        <taxon>Peronosporomycetes</taxon>
        <taxon>Peronosporales</taxon>
        <taxon>Peronosporaceae</taxon>
        <taxon>Phytophthora</taxon>
    </lineage>
</organism>
<proteinExistence type="predicted"/>
<dbReference type="AlphaFoldDB" id="A0A8T1VHE3"/>
<dbReference type="GO" id="GO:0004674">
    <property type="term" value="F:protein serine/threonine kinase activity"/>
    <property type="evidence" value="ECO:0007669"/>
    <property type="project" value="TreeGrafter"/>
</dbReference>
<dbReference type="Proteomes" id="UP000693981">
    <property type="component" value="Unassembled WGS sequence"/>
</dbReference>
<reference evidence="2" key="1">
    <citation type="submission" date="2021-02" db="EMBL/GenBank/DDBJ databases">
        <authorList>
            <person name="Palmer J.M."/>
        </authorList>
    </citation>
    <scope>NUCLEOTIDE SEQUENCE</scope>
    <source>
        <strain evidence="2">SCRP23</strain>
    </source>
</reference>
<accession>A0A8T1VHE3</accession>
<comment type="caution">
    <text evidence="2">The sequence shown here is derived from an EMBL/GenBank/DDBJ whole genome shotgun (WGS) entry which is preliminary data.</text>
</comment>
<evidence type="ECO:0000259" key="1">
    <source>
        <dbReference type="Pfam" id="PF07714"/>
    </source>
</evidence>
<keyword evidence="3" id="KW-1185">Reference proteome</keyword>